<evidence type="ECO:0000313" key="4">
    <source>
        <dbReference type="Proteomes" id="UP001152876"/>
    </source>
</evidence>
<dbReference type="AlphaFoldDB" id="A0A9X4SB86"/>
<dbReference type="InterPro" id="IPR021333">
    <property type="entry name" value="DUF2946"/>
</dbReference>
<dbReference type="EMBL" id="AOGK01000005">
    <property type="protein sequence ID" value="MDG5975138.1"/>
    <property type="molecule type" value="Genomic_DNA"/>
</dbReference>
<protein>
    <recommendedName>
        <fullName evidence="5">DUF2946 domain-containing protein</fullName>
    </recommendedName>
</protein>
<evidence type="ECO:0000256" key="1">
    <source>
        <dbReference type="SAM" id="MobiDB-lite"/>
    </source>
</evidence>
<reference evidence="3" key="1">
    <citation type="submission" date="2013-01" db="EMBL/GenBank/DDBJ databases">
        <title>Genome draft of Hydrogenophaga taeniospiralis 2K1.</title>
        <authorList>
            <person name="Gomila M."/>
            <person name="Lalucat J."/>
        </authorList>
    </citation>
    <scope>NUCLEOTIDE SEQUENCE</scope>
    <source>
        <strain evidence="3">CCUG 15921</strain>
    </source>
</reference>
<proteinExistence type="predicted"/>
<evidence type="ECO:0000313" key="3">
    <source>
        <dbReference type="EMBL" id="MDG5975138.1"/>
    </source>
</evidence>
<gene>
    <name evidence="3" type="ORF">H010_07761</name>
</gene>
<feature type="compositionally biased region" description="Polar residues" evidence="1">
    <location>
        <begin position="116"/>
        <end position="125"/>
    </location>
</feature>
<dbReference type="RefSeq" id="WP_068167063.1">
    <property type="nucleotide sequence ID" value="NZ_AOGK01000005.1"/>
</dbReference>
<feature type="chain" id="PRO_5040894025" description="DUF2946 domain-containing protein" evidence="2">
    <location>
        <begin position="34"/>
        <end position="125"/>
    </location>
</feature>
<accession>A0A9X4SB86</accession>
<evidence type="ECO:0008006" key="5">
    <source>
        <dbReference type="Google" id="ProtNLM"/>
    </source>
</evidence>
<dbReference type="Pfam" id="PF11162">
    <property type="entry name" value="DUF2946"/>
    <property type="match status" value="1"/>
</dbReference>
<feature type="signal peptide" evidence="2">
    <location>
        <begin position="1"/>
        <end position="33"/>
    </location>
</feature>
<feature type="region of interest" description="Disordered" evidence="1">
    <location>
        <begin position="92"/>
        <end position="125"/>
    </location>
</feature>
<keyword evidence="2" id="KW-0732">Signal</keyword>
<comment type="caution">
    <text evidence="3">The sequence shown here is derived from an EMBL/GenBank/DDBJ whole genome shotgun (WGS) entry which is preliminary data.</text>
</comment>
<sequence length="125" mass="13643">MPTFPQPTRVRQRWVLWCLLFCWCIVFASPLLAQQSMTAVCGSGGLKWVNADESPDSLPAPTLDCALCLPAALPAPDAESVFTERPRHHTLVVRDDSNVSPAPAAMPPPARGPPLFQNQTQEVHT</sequence>
<evidence type="ECO:0000256" key="2">
    <source>
        <dbReference type="SAM" id="SignalP"/>
    </source>
</evidence>
<organism evidence="3 4">
    <name type="scientific">Hydrogenophaga taeniospiralis CCUG 15921</name>
    <dbReference type="NCBI Taxonomy" id="1281780"/>
    <lineage>
        <taxon>Bacteria</taxon>
        <taxon>Pseudomonadati</taxon>
        <taxon>Pseudomonadota</taxon>
        <taxon>Betaproteobacteria</taxon>
        <taxon>Burkholderiales</taxon>
        <taxon>Comamonadaceae</taxon>
        <taxon>Hydrogenophaga</taxon>
    </lineage>
</organism>
<keyword evidence="4" id="KW-1185">Reference proteome</keyword>
<dbReference type="Proteomes" id="UP001152876">
    <property type="component" value="Unassembled WGS sequence"/>
</dbReference>
<name>A0A9X4SB86_9BURK</name>